<dbReference type="AlphaFoldDB" id="A0A402C7I4"/>
<dbReference type="InterPro" id="IPR007016">
    <property type="entry name" value="O-antigen_ligase-rel_domated"/>
</dbReference>
<comment type="subcellular location">
    <subcellularLocation>
        <location evidence="1">Membrane</location>
        <topology evidence="1">Multi-pass membrane protein</topology>
    </subcellularLocation>
</comment>
<protein>
    <recommendedName>
        <fullName evidence="6">O-antigen ligase-related domain-containing protein</fullName>
    </recommendedName>
</protein>
<accession>A0A402C7I4</accession>
<dbReference type="PANTHER" id="PTHR37422">
    <property type="entry name" value="TEICHURONIC ACID BIOSYNTHESIS PROTEIN TUAE"/>
    <property type="match status" value="1"/>
</dbReference>
<dbReference type="GO" id="GO:0016020">
    <property type="term" value="C:membrane"/>
    <property type="evidence" value="ECO:0007669"/>
    <property type="project" value="UniProtKB-SubCell"/>
</dbReference>
<organism evidence="7 8">
    <name type="scientific">Rhodococcus wratislaviensis</name>
    <name type="common">Tsukamurella wratislaviensis</name>
    <dbReference type="NCBI Taxonomy" id="44752"/>
    <lineage>
        <taxon>Bacteria</taxon>
        <taxon>Bacillati</taxon>
        <taxon>Actinomycetota</taxon>
        <taxon>Actinomycetes</taxon>
        <taxon>Mycobacteriales</taxon>
        <taxon>Nocardiaceae</taxon>
        <taxon>Rhodococcus</taxon>
    </lineage>
</organism>
<dbReference type="InterPro" id="IPR051533">
    <property type="entry name" value="WaaL-like"/>
</dbReference>
<feature type="transmembrane region" description="Helical" evidence="5">
    <location>
        <begin position="120"/>
        <end position="139"/>
    </location>
</feature>
<evidence type="ECO:0000256" key="4">
    <source>
        <dbReference type="ARBA" id="ARBA00023136"/>
    </source>
</evidence>
<evidence type="ECO:0000256" key="3">
    <source>
        <dbReference type="ARBA" id="ARBA00022989"/>
    </source>
</evidence>
<keyword evidence="3 5" id="KW-1133">Transmembrane helix</keyword>
<evidence type="ECO:0000259" key="6">
    <source>
        <dbReference type="Pfam" id="PF04932"/>
    </source>
</evidence>
<comment type="caution">
    <text evidence="7">The sequence shown here is derived from an EMBL/GenBank/DDBJ whole genome shotgun (WGS) entry which is preliminary data.</text>
</comment>
<feature type="transmembrane region" description="Helical" evidence="5">
    <location>
        <begin position="351"/>
        <end position="373"/>
    </location>
</feature>
<evidence type="ECO:0000313" key="8">
    <source>
        <dbReference type="Proteomes" id="UP000287519"/>
    </source>
</evidence>
<feature type="transmembrane region" description="Helical" evidence="5">
    <location>
        <begin position="12"/>
        <end position="33"/>
    </location>
</feature>
<sequence>MLEGSMSDSLIFCGVALAIAALVLCLAIPVHWLPTVALILYAVVPQKLISGQIMQLTAPALILFLIWGLRRISLAEIWRQPRADFRSSVPSAVRNWILGFSGFSILLSGVSIVRSTSVGWLWYFLVSLLIPVLVGDLTLEARALRRAIPIVGSIFGAYSTIEFAIERDPIYDSLYFNVGRGDYQHWSSYRADSVFSHPLFAGTFFAIATVVALTAWLEGGRRREIPFAIFCGTGLVLTLSRGAFIATTLALFAVFVGIFLVPKTAARQRMVGAVAGSVIGVLIVSQLGFVQNRLNSAEAASSTTGRGSLLEVSIRAVAQYYWMGSGPGTSRVAAEPFNDVGIPIESGYLELLISLGIVGFLCFIGIAVSVVLSALSRGDLVGLGMSVAFFVSIAGYNSLDGHRSTAILFGLVLIAASSSVQRSVNRVTVIRHPCGDVAGKASRFIVRCPIDRRSAPSTSAKSY</sequence>
<gene>
    <name evidence="7" type="ORF">Rhow_003086</name>
</gene>
<evidence type="ECO:0000256" key="1">
    <source>
        <dbReference type="ARBA" id="ARBA00004141"/>
    </source>
</evidence>
<evidence type="ECO:0000256" key="5">
    <source>
        <dbReference type="SAM" id="Phobius"/>
    </source>
</evidence>
<dbReference type="Proteomes" id="UP000287519">
    <property type="component" value="Unassembled WGS sequence"/>
</dbReference>
<keyword evidence="8" id="KW-1185">Reference proteome</keyword>
<keyword evidence="4 5" id="KW-0472">Membrane</keyword>
<feature type="transmembrane region" description="Helical" evidence="5">
    <location>
        <begin position="199"/>
        <end position="217"/>
    </location>
</feature>
<feature type="transmembrane region" description="Helical" evidence="5">
    <location>
        <begin position="53"/>
        <end position="72"/>
    </location>
</feature>
<feature type="transmembrane region" description="Helical" evidence="5">
    <location>
        <begin position="380"/>
        <end position="399"/>
    </location>
</feature>
<dbReference type="EMBL" id="BHYM01000028">
    <property type="protein sequence ID" value="GCE39562.1"/>
    <property type="molecule type" value="Genomic_DNA"/>
</dbReference>
<feature type="domain" description="O-antigen ligase-related" evidence="6">
    <location>
        <begin position="228"/>
        <end position="364"/>
    </location>
</feature>
<proteinExistence type="predicted"/>
<reference evidence="7 8" key="1">
    <citation type="submission" date="2018-11" db="EMBL/GenBank/DDBJ databases">
        <title>Microbial catabolism of amino acid.</title>
        <authorList>
            <person name="Hibi M."/>
            <person name="Ogawa J."/>
        </authorList>
    </citation>
    <scope>NUCLEOTIDE SEQUENCE [LARGE SCALE GENOMIC DNA]</scope>
    <source>
        <strain evidence="7 8">C31-06</strain>
    </source>
</reference>
<evidence type="ECO:0000256" key="2">
    <source>
        <dbReference type="ARBA" id="ARBA00022692"/>
    </source>
</evidence>
<feature type="transmembrane region" description="Helical" evidence="5">
    <location>
        <begin position="405"/>
        <end position="424"/>
    </location>
</feature>
<feature type="transmembrane region" description="Helical" evidence="5">
    <location>
        <begin position="242"/>
        <end position="261"/>
    </location>
</feature>
<name>A0A402C7I4_RHOWR</name>
<feature type="transmembrane region" description="Helical" evidence="5">
    <location>
        <begin position="93"/>
        <end position="114"/>
    </location>
</feature>
<feature type="transmembrane region" description="Helical" evidence="5">
    <location>
        <begin position="270"/>
        <end position="289"/>
    </location>
</feature>
<dbReference type="PANTHER" id="PTHR37422:SF13">
    <property type="entry name" value="LIPOPOLYSACCHARIDE BIOSYNTHESIS PROTEIN PA4999-RELATED"/>
    <property type="match status" value="1"/>
</dbReference>
<dbReference type="Pfam" id="PF04932">
    <property type="entry name" value="Wzy_C"/>
    <property type="match status" value="1"/>
</dbReference>
<evidence type="ECO:0000313" key="7">
    <source>
        <dbReference type="EMBL" id="GCE39562.1"/>
    </source>
</evidence>
<keyword evidence="2 5" id="KW-0812">Transmembrane</keyword>